<dbReference type="NCBIfam" id="TIGR03354">
    <property type="entry name" value="VI_FHA"/>
    <property type="match status" value="1"/>
</dbReference>
<comment type="caution">
    <text evidence="3">The sequence shown here is derived from an EMBL/GenBank/DDBJ whole genome shotgun (WGS) entry which is preliminary data.</text>
</comment>
<dbReference type="InterPro" id="IPR046883">
    <property type="entry name" value="T6SS_FHA_C"/>
</dbReference>
<dbReference type="InterPro" id="IPR000253">
    <property type="entry name" value="FHA_dom"/>
</dbReference>
<dbReference type="InterPro" id="IPR017735">
    <property type="entry name" value="T6SS_FHA"/>
</dbReference>
<feature type="domain" description="FHA" evidence="2">
    <location>
        <begin position="27"/>
        <end position="77"/>
    </location>
</feature>
<accession>A0ABN0NI65</accession>
<dbReference type="CDD" id="cd00060">
    <property type="entry name" value="FHA"/>
    <property type="match status" value="1"/>
</dbReference>
<dbReference type="SUPFAM" id="SSF49879">
    <property type="entry name" value="SMAD/FHA domain"/>
    <property type="match status" value="1"/>
</dbReference>
<dbReference type="Gene3D" id="2.60.200.20">
    <property type="match status" value="1"/>
</dbReference>
<protein>
    <submittedName>
        <fullName evidence="3">FHA domain-containing protein</fullName>
    </submittedName>
</protein>
<dbReference type="Pfam" id="PF20232">
    <property type="entry name" value="T6SS_FHA_C"/>
    <property type="match status" value="1"/>
</dbReference>
<dbReference type="InterPro" id="IPR008984">
    <property type="entry name" value="SMAD_FHA_dom_sf"/>
</dbReference>
<name>A0ABN0NI65_9GAMM</name>
<dbReference type="PROSITE" id="PS50006">
    <property type="entry name" value="FHA_DOMAIN"/>
    <property type="match status" value="1"/>
</dbReference>
<dbReference type="Pfam" id="PF00498">
    <property type="entry name" value="FHA"/>
    <property type="match status" value="1"/>
</dbReference>
<feature type="region of interest" description="Disordered" evidence="1">
    <location>
        <begin position="180"/>
        <end position="225"/>
    </location>
</feature>
<gene>
    <name evidence="3" type="ORF">PUND_08344</name>
</gene>
<dbReference type="SMART" id="SM00240">
    <property type="entry name" value="FHA"/>
    <property type="match status" value="1"/>
</dbReference>
<evidence type="ECO:0000259" key="2">
    <source>
        <dbReference type="PROSITE" id="PS50006"/>
    </source>
</evidence>
<dbReference type="Proteomes" id="UP000016534">
    <property type="component" value="Unassembled WGS sequence"/>
</dbReference>
<organism evidence="3 4">
    <name type="scientific">Pseudoalteromonas undina</name>
    <dbReference type="NCBI Taxonomy" id="43660"/>
    <lineage>
        <taxon>Bacteria</taxon>
        <taxon>Pseudomonadati</taxon>
        <taxon>Pseudomonadota</taxon>
        <taxon>Gammaproteobacteria</taxon>
        <taxon>Alteromonadales</taxon>
        <taxon>Pseudoalteromonadaceae</taxon>
        <taxon>Pseudoalteromonas</taxon>
    </lineage>
</organism>
<proteinExistence type="predicted"/>
<evidence type="ECO:0000256" key="1">
    <source>
        <dbReference type="SAM" id="MobiDB-lite"/>
    </source>
</evidence>
<sequence length="424" mass="47217">MELILNITSYHRLSPEIEATKTVTDSLTFGRSEACDWHLPDPEKIISSKHGIIEKEGDSFYVYDNSTNGLFINFAVAPLGQGNKQRLSDSDVLTIGDFQVNVVLTSDQQADVSSSAPSHFQSVDTFATQNSQPAEQSIPSFDDSIMNESMPEISVTAQQTTDNHIPEDWDELTRLMNTDDFDIGNNVSNSSAPVDTPAPAPIQEPPRSNSHANEHKPDKQSAPIKNVVQNDKALSDAFLKGLGIKDELKNSLDNEKLWFEMGQGLNLLLTELMESLRQRAIVKNKLRLNHTMFQAEQNNPLKFSANIDDVIQNLFIKNSASFLSSNESIKESFIDTRKHEHALLAGADGVLKGMLSQVSPMQINQQANDNSNVLKIIPGQIESKCWKLYQSLYDDISQEVNTKGAMAMSDDFLKAYNDRIKETH</sequence>
<keyword evidence="4" id="KW-1185">Reference proteome</keyword>
<dbReference type="EMBL" id="AHCF02000017">
    <property type="protein sequence ID" value="ERG61105.1"/>
    <property type="molecule type" value="Genomic_DNA"/>
</dbReference>
<reference evidence="3" key="1">
    <citation type="journal article" date="2012" name="J. Bacteriol.">
        <title>Genome sequences of type strains of seven species of the marine bacterium Pseudoalteromonas.</title>
        <authorList>
            <person name="Xie B.B."/>
            <person name="Shu Y.L."/>
            <person name="Qin Q.L."/>
            <person name="Rong J.C."/>
            <person name="Zhang X.Y."/>
            <person name="Chen X.L."/>
            <person name="Shi M."/>
            <person name="He H.L."/>
            <person name="Zhou B.C."/>
            <person name="Zhang Y.Z."/>
        </authorList>
    </citation>
    <scope>NUCLEOTIDE SEQUENCE [LARGE SCALE GENOMIC DNA]</scope>
    <source>
        <strain evidence="3">NCIMB 2128</strain>
    </source>
</reference>
<reference evidence="3" key="2">
    <citation type="submission" date="2013-04" db="EMBL/GenBank/DDBJ databases">
        <title>Genome sequence of Pseudoalteromonas undina.</title>
        <authorList>
            <person name="Xie B.-B."/>
            <person name="Rong J.-C."/>
            <person name="Qin Q.-L."/>
            <person name="Shu Y.-L."/>
            <person name="Zhang Y.-Z."/>
        </authorList>
    </citation>
    <scope>NUCLEOTIDE SEQUENCE</scope>
    <source>
        <strain evidence="3">NCIMB 2128</strain>
    </source>
</reference>
<evidence type="ECO:0000313" key="4">
    <source>
        <dbReference type="Proteomes" id="UP000016534"/>
    </source>
</evidence>
<evidence type="ECO:0000313" key="3">
    <source>
        <dbReference type="EMBL" id="ERG61105.1"/>
    </source>
</evidence>